<feature type="binding site" evidence="10">
    <location>
        <position position="71"/>
    </location>
    <ligand>
        <name>substrate</name>
    </ligand>
</feature>
<keyword evidence="3 10" id="KW-0479">Metal-binding</keyword>
<dbReference type="EC" id="3.6.1.66" evidence="10"/>
<comment type="similarity">
    <text evidence="1 10 11">Belongs to the HAM1 NTPase family.</text>
</comment>
<evidence type="ECO:0000256" key="5">
    <source>
        <dbReference type="ARBA" id="ARBA00022801"/>
    </source>
</evidence>
<dbReference type="GO" id="GO:0035870">
    <property type="term" value="F:dITP diphosphatase activity"/>
    <property type="evidence" value="ECO:0007669"/>
    <property type="project" value="UniProtKB-UniRule"/>
</dbReference>
<dbReference type="GO" id="GO:0017111">
    <property type="term" value="F:ribonucleoside triphosphate phosphatase activity"/>
    <property type="evidence" value="ECO:0007669"/>
    <property type="project" value="InterPro"/>
</dbReference>
<dbReference type="FunFam" id="3.90.950.10:FF:000001">
    <property type="entry name" value="dITP/XTP pyrophosphatase"/>
    <property type="match status" value="1"/>
</dbReference>
<dbReference type="GO" id="GO:0009146">
    <property type="term" value="P:purine nucleoside triphosphate catabolic process"/>
    <property type="evidence" value="ECO:0007669"/>
    <property type="project" value="UniProtKB-UniRule"/>
</dbReference>
<dbReference type="PATRIC" id="fig|157733.3.peg.1430"/>
<dbReference type="OrthoDB" id="9807456at2"/>
<feature type="binding site" evidence="10">
    <location>
        <begin position="8"/>
        <end position="13"/>
    </location>
    <ligand>
        <name>substrate</name>
    </ligand>
</feature>
<dbReference type="NCBIfam" id="TIGR00042">
    <property type="entry name" value="RdgB/HAM1 family non-canonical purine NTP pyrophosphatase"/>
    <property type="match status" value="1"/>
</dbReference>
<dbReference type="AlphaFoldDB" id="A0A0J6CMP0"/>
<dbReference type="GO" id="GO:0000166">
    <property type="term" value="F:nucleotide binding"/>
    <property type="evidence" value="ECO:0007669"/>
    <property type="project" value="UniProtKB-KW"/>
</dbReference>
<comment type="function">
    <text evidence="10">Pyrophosphatase that catalyzes the hydrolysis of nucleoside triphosphates to their monophosphate derivatives, with a high preference for the non-canonical purine nucleotides XTP (xanthosine triphosphate), dITP (deoxyinosine triphosphate) and ITP. Seems to function as a house-cleaning enzyme that removes non-canonical purine nucleotides from the nucleotide pool, thus preventing their incorporation into DNA/RNA and avoiding chromosomal lesions.</text>
</comment>
<dbReference type="InterPro" id="IPR029001">
    <property type="entry name" value="ITPase-like_fam"/>
</dbReference>
<evidence type="ECO:0000313" key="13">
    <source>
        <dbReference type="Proteomes" id="UP000035996"/>
    </source>
</evidence>
<reference evidence="12" key="1">
    <citation type="submission" date="2015-06" db="EMBL/GenBank/DDBJ databases">
        <authorList>
            <person name="Liu B."/>
            <person name="Wang J."/>
            <person name="Zhu Y."/>
            <person name="Liu G."/>
            <person name="Chen Q."/>
            <person name="Zheng C."/>
            <person name="Che J."/>
            <person name="Ge C."/>
            <person name="Shi H."/>
            <person name="Pan Z."/>
            <person name="Liu X."/>
        </authorList>
    </citation>
    <scope>NUCLEOTIDE SEQUENCE [LARGE SCALE GENOMIC DNA]</scope>
    <source>
        <strain evidence="12">DSM 16346</strain>
    </source>
</reference>
<comment type="cofactor">
    <cofactor evidence="10">
        <name>Mg(2+)</name>
        <dbReference type="ChEBI" id="CHEBI:18420"/>
    </cofactor>
    <text evidence="10">Binds 1 Mg(2+) ion per subunit.</text>
</comment>
<comment type="catalytic activity">
    <reaction evidence="10">
        <text>ITP + H2O = IMP + diphosphate + H(+)</text>
        <dbReference type="Rhea" id="RHEA:29399"/>
        <dbReference type="ChEBI" id="CHEBI:15377"/>
        <dbReference type="ChEBI" id="CHEBI:15378"/>
        <dbReference type="ChEBI" id="CHEBI:33019"/>
        <dbReference type="ChEBI" id="CHEBI:58053"/>
        <dbReference type="ChEBI" id="CHEBI:61402"/>
        <dbReference type="EC" id="3.6.1.66"/>
    </reaction>
</comment>
<comment type="catalytic activity">
    <reaction evidence="9 10">
        <text>XTP + H2O = XMP + diphosphate + H(+)</text>
        <dbReference type="Rhea" id="RHEA:28610"/>
        <dbReference type="ChEBI" id="CHEBI:15377"/>
        <dbReference type="ChEBI" id="CHEBI:15378"/>
        <dbReference type="ChEBI" id="CHEBI:33019"/>
        <dbReference type="ChEBI" id="CHEBI:57464"/>
        <dbReference type="ChEBI" id="CHEBI:61314"/>
        <dbReference type="EC" id="3.6.1.66"/>
    </reaction>
</comment>
<comment type="caution">
    <text evidence="10">Lacks conserved residue(s) required for the propagation of feature annotation.</text>
</comment>
<protein>
    <recommendedName>
        <fullName evidence="10">dITP/XTP pyrophosphatase</fullName>
        <ecNumber evidence="10">3.6.1.66</ecNumber>
    </recommendedName>
    <alternativeName>
        <fullName evidence="10">Non-canonical purine NTP pyrophosphatase</fullName>
    </alternativeName>
    <alternativeName>
        <fullName evidence="10">Non-standard purine NTP pyrophosphatase</fullName>
    </alternativeName>
    <alternativeName>
        <fullName evidence="10">Nucleoside-triphosphate diphosphatase</fullName>
    </alternativeName>
    <alternativeName>
        <fullName evidence="10">Nucleoside-triphosphate pyrophosphatase</fullName>
        <shortName evidence="10">NTPase</shortName>
    </alternativeName>
</protein>
<dbReference type="GO" id="GO:0036220">
    <property type="term" value="F:ITP diphosphatase activity"/>
    <property type="evidence" value="ECO:0007669"/>
    <property type="project" value="UniProtKB-UniRule"/>
</dbReference>
<keyword evidence="6 10" id="KW-0460">Magnesium</keyword>
<dbReference type="CDD" id="cd00515">
    <property type="entry name" value="HAM1"/>
    <property type="match status" value="1"/>
</dbReference>
<evidence type="ECO:0000256" key="11">
    <source>
        <dbReference type="RuleBase" id="RU003781"/>
    </source>
</evidence>
<organism evidence="12 13">
    <name type="scientific">Guptibacillus hwajinpoensis</name>
    <dbReference type="NCBI Taxonomy" id="208199"/>
    <lineage>
        <taxon>Bacteria</taxon>
        <taxon>Bacillati</taxon>
        <taxon>Bacillota</taxon>
        <taxon>Bacilli</taxon>
        <taxon>Bacillales</taxon>
        <taxon>Guptibacillaceae</taxon>
        <taxon>Guptibacillus</taxon>
    </lineage>
</organism>
<dbReference type="Pfam" id="PF01725">
    <property type="entry name" value="Ham1p_like"/>
    <property type="match status" value="1"/>
</dbReference>
<feature type="binding site" evidence="10">
    <location>
        <begin position="181"/>
        <end position="182"/>
    </location>
    <ligand>
        <name>substrate</name>
    </ligand>
</feature>
<evidence type="ECO:0000313" key="12">
    <source>
        <dbReference type="EMBL" id="KMM37486.1"/>
    </source>
</evidence>
<dbReference type="Proteomes" id="UP000035996">
    <property type="component" value="Unassembled WGS sequence"/>
</dbReference>
<evidence type="ECO:0000256" key="3">
    <source>
        <dbReference type="ARBA" id="ARBA00022723"/>
    </source>
</evidence>
<dbReference type="InterPro" id="IPR020922">
    <property type="entry name" value="dITP/XTP_pyrophosphatase"/>
</dbReference>
<dbReference type="GO" id="GO:0036222">
    <property type="term" value="F:XTP diphosphatase activity"/>
    <property type="evidence" value="ECO:0007669"/>
    <property type="project" value="UniProtKB-UniRule"/>
</dbReference>
<feature type="binding site" evidence="10">
    <location>
        <position position="70"/>
    </location>
    <ligand>
        <name>Mg(2+)</name>
        <dbReference type="ChEBI" id="CHEBI:18420"/>
    </ligand>
</feature>
<evidence type="ECO:0000256" key="4">
    <source>
        <dbReference type="ARBA" id="ARBA00022741"/>
    </source>
</evidence>
<evidence type="ECO:0000256" key="9">
    <source>
        <dbReference type="ARBA" id="ARBA00052017"/>
    </source>
</evidence>
<keyword evidence="5 10" id="KW-0378">Hydrolase</keyword>
<sequence>MHKLLIATANEGKVKEFKRRFESENLTVISLLDLDDAPDVAETGSTFAENAVLKAEAIMRLTNQPVIADDSGLVVDALDGDPGVYSARYAGLEKDDEANIDKVLNEMKDIPEGERTASFQCVLAVAIPGEQTEVFSGTCNGTITFERSGHFGFGYDPIFYVPSYRKTMAELSPDEKNAVSHRGQALDRLEESFQELF</sequence>
<evidence type="ECO:0000256" key="1">
    <source>
        <dbReference type="ARBA" id="ARBA00008023"/>
    </source>
</evidence>
<dbReference type="HAMAP" id="MF_01405">
    <property type="entry name" value="Non_canon_purine_NTPase"/>
    <property type="match status" value="1"/>
</dbReference>
<dbReference type="GO" id="GO:0005829">
    <property type="term" value="C:cytosol"/>
    <property type="evidence" value="ECO:0007669"/>
    <property type="project" value="TreeGrafter"/>
</dbReference>
<feature type="binding site" evidence="10">
    <location>
        <position position="176"/>
    </location>
    <ligand>
        <name>substrate</name>
    </ligand>
</feature>
<dbReference type="STRING" id="157733.AB986_16695"/>
<comment type="caution">
    <text evidence="12">The sequence shown here is derived from an EMBL/GenBank/DDBJ whole genome shotgun (WGS) entry which is preliminary data.</text>
</comment>
<accession>A0A0J6CMP0</accession>
<feature type="binding site" evidence="10">
    <location>
        <begin position="153"/>
        <end position="156"/>
    </location>
    <ligand>
        <name>substrate</name>
    </ligand>
</feature>
<dbReference type="EMBL" id="LELK01000004">
    <property type="protein sequence ID" value="KMM37486.1"/>
    <property type="molecule type" value="Genomic_DNA"/>
</dbReference>
<proteinExistence type="inferred from homology"/>
<dbReference type="Gene3D" id="3.90.950.10">
    <property type="match status" value="1"/>
</dbReference>
<dbReference type="PANTHER" id="PTHR11067">
    <property type="entry name" value="INOSINE TRIPHOSPHATE PYROPHOSPHATASE/HAM1 PROTEIN"/>
    <property type="match status" value="1"/>
</dbReference>
<dbReference type="SUPFAM" id="SSF52972">
    <property type="entry name" value="ITPase-like"/>
    <property type="match status" value="1"/>
</dbReference>
<name>A0A0J6CMP0_9BACL</name>
<dbReference type="GO" id="GO:0009117">
    <property type="term" value="P:nucleotide metabolic process"/>
    <property type="evidence" value="ECO:0007669"/>
    <property type="project" value="UniProtKB-KW"/>
</dbReference>
<dbReference type="GO" id="GO:0046872">
    <property type="term" value="F:metal ion binding"/>
    <property type="evidence" value="ECO:0007669"/>
    <property type="project" value="UniProtKB-KW"/>
</dbReference>
<keyword evidence="4 10" id="KW-0547">Nucleotide-binding</keyword>
<dbReference type="PANTHER" id="PTHR11067:SF9">
    <property type="entry name" value="INOSINE TRIPHOSPHATE PYROPHOSPHATASE"/>
    <property type="match status" value="1"/>
</dbReference>
<evidence type="ECO:0000256" key="8">
    <source>
        <dbReference type="ARBA" id="ARBA00051875"/>
    </source>
</evidence>
<feature type="active site" description="Proton acceptor" evidence="10">
    <location>
        <position position="70"/>
    </location>
</feature>
<dbReference type="RefSeq" id="WP_048312512.1">
    <property type="nucleotide sequence ID" value="NZ_CP119526.1"/>
</dbReference>
<keyword evidence="7 10" id="KW-0546">Nucleotide metabolism</keyword>
<comment type="subunit">
    <text evidence="2 10">Homodimer.</text>
</comment>
<comment type="catalytic activity">
    <reaction evidence="8 10">
        <text>dITP + H2O = dIMP + diphosphate + H(+)</text>
        <dbReference type="Rhea" id="RHEA:28342"/>
        <dbReference type="ChEBI" id="CHEBI:15377"/>
        <dbReference type="ChEBI" id="CHEBI:15378"/>
        <dbReference type="ChEBI" id="CHEBI:33019"/>
        <dbReference type="ChEBI" id="CHEBI:61194"/>
        <dbReference type="ChEBI" id="CHEBI:61382"/>
        <dbReference type="EC" id="3.6.1.66"/>
    </reaction>
</comment>
<evidence type="ECO:0000256" key="7">
    <source>
        <dbReference type="ARBA" id="ARBA00023080"/>
    </source>
</evidence>
<dbReference type="NCBIfam" id="NF011397">
    <property type="entry name" value="PRK14822.1"/>
    <property type="match status" value="1"/>
</dbReference>
<evidence type="ECO:0000256" key="10">
    <source>
        <dbReference type="HAMAP-Rule" id="MF_01405"/>
    </source>
</evidence>
<evidence type="ECO:0000256" key="2">
    <source>
        <dbReference type="ARBA" id="ARBA00011738"/>
    </source>
</evidence>
<evidence type="ECO:0000256" key="6">
    <source>
        <dbReference type="ARBA" id="ARBA00022842"/>
    </source>
</evidence>
<keyword evidence="13" id="KW-1185">Reference proteome</keyword>
<gene>
    <name evidence="12" type="ORF">AB986_16695</name>
</gene>
<dbReference type="InterPro" id="IPR002637">
    <property type="entry name" value="RdgB/HAM1"/>
</dbReference>